<sequence>MTDVGYRYKICCQKLISSFRSKTVLSGEQYPCQPRARAPDVLPLAHPCPNVHPLHPSTLPSVQLSHPTLEHFPDSFLVSRG</sequence>
<gene>
    <name evidence="1" type="ORF">CRG98_014622</name>
</gene>
<evidence type="ECO:0000313" key="1">
    <source>
        <dbReference type="EMBL" id="PKI64998.1"/>
    </source>
</evidence>
<accession>A0A2I0K8W8</accession>
<protein>
    <submittedName>
        <fullName evidence="1">Uncharacterized protein</fullName>
    </submittedName>
</protein>
<organism evidence="1 2">
    <name type="scientific">Punica granatum</name>
    <name type="common">Pomegranate</name>
    <dbReference type="NCBI Taxonomy" id="22663"/>
    <lineage>
        <taxon>Eukaryota</taxon>
        <taxon>Viridiplantae</taxon>
        <taxon>Streptophyta</taxon>
        <taxon>Embryophyta</taxon>
        <taxon>Tracheophyta</taxon>
        <taxon>Spermatophyta</taxon>
        <taxon>Magnoliopsida</taxon>
        <taxon>eudicotyledons</taxon>
        <taxon>Gunneridae</taxon>
        <taxon>Pentapetalae</taxon>
        <taxon>rosids</taxon>
        <taxon>malvids</taxon>
        <taxon>Myrtales</taxon>
        <taxon>Lythraceae</taxon>
        <taxon>Punica</taxon>
    </lineage>
</organism>
<reference evidence="1 2" key="1">
    <citation type="submission" date="2017-11" db="EMBL/GenBank/DDBJ databases">
        <title>De-novo sequencing of pomegranate (Punica granatum L.) genome.</title>
        <authorList>
            <person name="Akparov Z."/>
            <person name="Amiraslanov A."/>
            <person name="Hajiyeva S."/>
            <person name="Abbasov M."/>
            <person name="Kaur K."/>
            <person name="Hamwieh A."/>
            <person name="Solovyev V."/>
            <person name="Salamov A."/>
            <person name="Braich B."/>
            <person name="Kosarev P."/>
            <person name="Mahmoud A."/>
            <person name="Hajiyev E."/>
            <person name="Babayeva S."/>
            <person name="Izzatullayeva V."/>
            <person name="Mammadov A."/>
            <person name="Mammadov A."/>
            <person name="Sharifova S."/>
            <person name="Ojaghi J."/>
            <person name="Eynullazada K."/>
            <person name="Bayramov B."/>
            <person name="Abdulazimova A."/>
            <person name="Shahmuradov I."/>
        </authorList>
    </citation>
    <scope>NUCLEOTIDE SEQUENCE [LARGE SCALE GENOMIC DNA]</scope>
    <source>
        <strain evidence="2">cv. AG2017</strain>
        <tissue evidence="1">Leaf</tissue>
    </source>
</reference>
<dbReference type="AlphaFoldDB" id="A0A2I0K8W8"/>
<dbReference type="Proteomes" id="UP000233551">
    <property type="component" value="Unassembled WGS sequence"/>
</dbReference>
<comment type="caution">
    <text evidence="1">The sequence shown here is derived from an EMBL/GenBank/DDBJ whole genome shotgun (WGS) entry which is preliminary data.</text>
</comment>
<evidence type="ECO:0000313" key="2">
    <source>
        <dbReference type="Proteomes" id="UP000233551"/>
    </source>
</evidence>
<dbReference type="EMBL" id="PGOL01000775">
    <property type="protein sequence ID" value="PKI64998.1"/>
    <property type="molecule type" value="Genomic_DNA"/>
</dbReference>
<name>A0A2I0K8W8_PUNGR</name>
<keyword evidence="2" id="KW-1185">Reference proteome</keyword>
<proteinExistence type="predicted"/>